<dbReference type="Proteomes" id="UP001549036">
    <property type="component" value="Unassembled WGS sequence"/>
</dbReference>
<evidence type="ECO:0000313" key="6">
    <source>
        <dbReference type="Proteomes" id="UP001549036"/>
    </source>
</evidence>
<dbReference type="InterPro" id="IPR052896">
    <property type="entry name" value="GGT-like_enzyme"/>
</dbReference>
<dbReference type="PANTHER" id="PTHR43881">
    <property type="entry name" value="GAMMA-GLUTAMYLTRANSPEPTIDASE (AFU_ORTHOLOGUE AFUA_4G13580)"/>
    <property type="match status" value="1"/>
</dbReference>
<accession>A0ABV2HM17</accession>
<dbReference type="Gene3D" id="3.60.20.40">
    <property type="match status" value="1"/>
</dbReference>
<sequence length="535" mass="57382">MRDTNTSMRDFQFPGRSPVRATEAMAATSHPLSTLAAIDMLRSGGNAMDAAVCAAGVQAVVEPQSTGIGGDCFVLYCPKGQGEVLAFNGSGRAPQAAAVDWYLDKGFSELPKQGPHAVTVPGAVDAWCRLLEDHGRKGIADALAPAIHYAENGYVVHDRVAFDWHDPETDLSADEVAARIFLPGGKPPKAGDVHRQPELAETLRVIAAKGRGGFYEGAVAEDIVGRLRELGGLHTLDDFAATKGDYKTAVGTSYRGHDIHQMPPNNQGLTALLMLNVLSGFDLGMLDPNGAERLHLEIEAGRLAYRDRDNLIADQDHVAVPVKELLSSAYADRLRATIDPERAMTNLPRLDLPGSDTVYITVVDRDLNAVSFINSTYYSFGSGVVGPKSGVVLQNRGSSFRLDAKHPNAIAPGKRPMHTIMPGMMTKNGRAVMPFGVMGGGYQPFGHVHLLTNMIDFGMDPQQALDAARVFYNHDVVEAERSVRADAIEGLRGRGHRVVEPDHPLGGGQAVLIDWEKGTLTGASDPRKDGLALGF</sequence>
<comment type="pathway">
    <text evidence="4">Sulfur metabolism; glutathione metabolism.</text>
</comment>
<dbReference type="EC" id="3.4.19.13" evidence="4"/>
<comment type="catalytic activity">
    <reaction evidence="1 4">
        <text>an S-substituted glutathione + H2O = an S-substituted L-cysteinylglycine + L-glutamate</text>
        <dbReference type="Rhea" id="RHEA:59468"/>
        <dbReference type="ChEBI" id="CHEBI:15377"/>
        <dbReference type="ChEBI" id="CHEBI:29985"/>
        <dbReference type="ChEBI" id="CHEBI:90779"/>
        <dbReference type="ChEBI" id="CHEBI:143103"/>
        <dbReference type="EC" id="3.4.19.13"/>
    </reaction>
</comment>
<evidence type="ECO:0000313" key="5">
    <source>
        <dbReference type="EMBL" id="MET3591468.1"/>
    </source>
</evidence>
<comment type="PTM">
    <text evidence="4">Cleaved by autocatalysis into a large and a small subunit.</text>
</comment>
<protein>
    <recommendedName>
        <fullName evidence="4">Glutathione hydrolase proenzyme</fullName>
        <ecNumber evidence="4">2.3.2.2</ecNumber>
        <ecNumber evidence="4">3.4.19.13</ecNumber>
    </recommendedName>
    <component>
        <recommendedName>
            <fullName evidence="4">Glutathione hydrolase large chain</fullName>
        </recommendedName>
    </component>
    <component>
        <recommendedName>
            <fullName evidence="4">Glutathione hydrolase small chain</fullName>
        </recommendedName>
    </component>
</protein>
<dbReference type="InterPro" id="IPR043138">
    <property type="entry name" value="GGT_lsub"/>
</dbReference>
<dbReference type="Gene3D" id="1.10.246.130">
    <property type="match status" value="1"/>
</dbReference>
<dbReference type="InterPro" id="IPR043137">
    <property type="entry name" value="GGT_ssub_C"/>
</dbReference>
<dbReference type="InterPro" id="IPR029055">
    <property type="entry name" value="Ntn_hydrolases_N"/>
</dbReference>
<comment type="catalytic activity">
    <reaction evidence="2 4">
        <text>glutathione + H2O = L-cysteinylglycine + L-glutamate</text>
        <dbReference type="Rhea" id="RHEA:28807"/>
        <dbReference type="ChEBI" id="CHEBI:15377"/>
        <dbReference type="ChEBI" id="CHEBI:29985"/>
        <dbReference type="ChEBI" id="CHEBI:57925"/>
        <dbReference type="ChEBI" id="CHEBI:61694"/>
        <dbReference type="EC" id="3.4.19.13"/>
    </reaction>
</comment>
<keyword evidence="4" id="KW-0317">Glutathione biosynthesis</keyword>
<gene>
    <name evidence="5" type="ORF">ABID26_000847</name>
</gene>
<dbReference type="SUPFAM" id="SSF56235">
    <property type="entry name" value="N-terminal nucleophile aminohydrolases (Ntn hydrolases)"/>
    <property type="match status" value="1"/>
</dbReference>
<dbReference type="InterPro" id="IPR000101">
    <property type="entry name" value="GGT_peptidase"/>
</dbReference>
<dbReference type="EC" id="2.3.2.2" evidence="4"/>
<organism evidence="5 6">
    <name type="scientific">Mesorhizobium shonense</name>
    <dbReference type="NCBI Taxonomy" id="1209948"/>
    <lineage>
        <taxon>Bacteria</taxon>
        <taxon>Pseudomonadati</taxon>
        <taxon>Pseudomonadota</taxon>
        <taxon>Alphaproteobacteria</taxon>
        <taxon>Hyphomicrobiales</taxon>
        <taxon>Phyllobacteriaceae</taxon>
        <taxon>Mesorhizobium</taxon>
    </lineage>
</organism>
<dbReference type="PANTHER" id="PTHR43881:SF1">
    <property type="entry name" value="GAMMA-GLUTAMYLTRANSPEPTIDASE (AFU_ORTHOLOGUE AFUA_4G13580)"/>
    <property type="match status" value="1"/>
</dbReference>
<keyword evidence="4 5" id="KW-0378">Hydrolase</keyword>
<dbReference type="NCBIfam" id="TIGR00066">
    <property type="entry name" value="g_glut_trans"/>
    <property type="match status" value="1"/>
</dbReference>
<reference evidence="5 6" key="1">
    <citation type="submission" date="2024-06" db="EMBL/GenBank/DDBJ databases">
        <title>Genomic Encyclopedia of Type Strains, Phase IV (KMG-IV): sequencing the most valuable type-strain genomes for metagenomic binning, comparative biology and taxonomic classification.</title>
        <authorList>
            <person name="Goeker M."/>
        </authorList>
    </citation>
    <scope>NUCLEOTIDE SEQUENCE [LARGE SCALE GENOMIC DNA]</scope>
    <source>
        <strain evidence="5 6">DSM 29846</strain>
    </source>
</reference>
<name>A0ABV2HM17_9HYPH</name>
<evidence type="ECO:0000256" key="2">
    <source>
        <dbReference type="ARBA" id="ARBA00001089"/>
    </source>
</evidence>
<keyword evidence="4 5" id="KW-0808">Transferase</keyword>
<dbReference type="GO" id="GO:0103068">
    <property type="term" value="F:leukotriene C4 gamma-glutamyl transferase activity"/>
    <property type="evidence" value="ECO:0007669"/>
    <property type="project" value="UniProtKB-EC"/>
</dbReference>
<comment type="caution">
    <text evidence="5">The sequence shown here is derived from an EMBL/GenBank/DDBJ whole genome shotgun (WGS) entry which is preliminary data.</text>
</comment>
<dbReference type="EMBL" id="JBEPLM010000001">
    <property type="protein sequence ID" value="MET3591468.1"/>
    <property type="molecule type" value="Genomic_DNA"/>
</dbReference>
<dbReference type="Pfam" id="PF01019">
    <property type="entry name" value="G_glu_transpept"/>
    <property type="match status" value="1"/>
</dbReference>
<comment type="catalytic activity">
    <reaction evidence="3 4">
        <text>an N-terminal (5-L-glutamyl)-[peptide] + an alpha-amino acid = 5-L-glutamyl amino acid + an N-terminal L-alpha-aminoacyl-[peptide]</text>
        <dbReference type="Rhea" id="RHEA:23904"/>
        <dbReference type="Rhea" id="RHEA-COMP:9780"/>
        <dbReference type="Rhea" id="RHEA-COMP:9795"/>
        <dbReference type="ChEBI" id="CHEBI:77644"/>
        <dbReference type="ChEBI" id="CHEBI:78597"/>
        <dbReference type="ChEBI" id="CHEBI:78599"/>
        <dbReference type="ChEBI" id="CHEBI:78608"/>
        <dbReference type="EC" id="2.3.2.2"/>
    </reaction>
</comment>
<dbReference type="PRINTS" id="PR01210">
    <property type="entry name" value="GGTRANSPTASE"/>
</dbReference>
<keyword evidence="4 5" id="KW-0012">Acyltransferase</keyword>
<comment type="similarity">
    <text evidence="4">Belongs to the gamma-glutamyltransferase family.</text>
</comment>
<evidence type="ECO:0000256" key="3">
    <source>
        <dbReference type="ARBA" id="ARBA00047417"/>
    </source>
</evidence>
<comment type="subunit">
    <text evidence="4">This enzyme consists of two polypeptide chains, which are synthesized in precursor form from a single polypeptide.</text>
</comment>
<evidence type="ECO:0000256" key="4">
    <source>
        <dbReference type="RuleBase" id="RU368036"/>
    </source>
</evidence>
<keyword evidence="4" id="KW-0865">Zymogen</keyword>
<proteinExistence type="inferred from homology"/>
<evidence type="ECO:0000256" key="1">
    <source>
        <dbReference type="ARBA" id="ARBA00001049"/>
    </source>
</evidence>
<keyword evidence="6" id="KW-1185">Reference proteome</keyword>
<dbReference type="GO" id="GO:0036374">
    <property type="term" value="F:glutathione hydrolase activity"/>
    <property type="evidence" value="ECO:0007669"/>
    <property type="project" value="UniProtKB-EC"/>
</dbReference>